<reference evidence="1 2" key="1">
    <citation type="journal article" date="2019" name="Emerg. Microbes Infect.">
        <title>Comprehensive subspecies identification of 175 nontuberculous mycobacteria species based on 7547 genomic profiles.</title>
        <authorList>
            <person name="Matsumoto Y."/>
            <person name="Kinjo T."/>
            <person name="Motooka D."/>
            <person name="Nabeya D."/>
            <person name="Jung N."/>
            <person name="Uechi K."/>
            <person name="Horii T."/>
            <person name="Iida T."/>
            <person name="Fujita J."/>
            <person name="Nakamura S."/>
        </authorList>
    </citation>
    <scope>NUCLEOTIDE SEQUENCE [LARGE SCALE GENOMIC DNA]</scope>
    <source>
        <strain evidence="1 2">JCM 15657</strain>
    </source>
</reference>
<organism evidence="1 2">
    <name type="scientific">Mycobacterium lacus</name>
    <dbReference type="NCBI Taxonomy" id="169765"/>
    <lineage>
        <taxon>Bacteria</taxon>
        <taxon>Bacillati</taxon>
        <taxon>Actinomycetota</taxon>
        <taxon>Actinomycetes</taxon>
        <taxon>Mycobacteriales</taxon>
        <taxon>Mycobacteriaceae</taxon>
        <taxon>Mycobacterium</taxon>
    </lineage>
</organism>
<dbReference type="Proteomes" id="UP000466396">
    <property type="component" value="Chromosome"/>
</dbReference>
<dbReference type="KEGG" id="mlj:MLAC_32090"/>
<evidence type="ECO:0000313" key="1">
    <source>
        <dbReference type="EMBL" id="BBX97915.1"/>
    </source>
</evidence>
<keyword evidence="2" id="KW-1185">Reference proteome</keyword>
<gene>
    <name evidence="1" type="ORF">MLAC_32090</name>
</gene>
<name>A0A7I7NMP4_9MYCO</name>
<accession>A0A7I7NMP4</accession>
<proteinExistence type="predicted"/>
<dbReference type="EMBL" id="AP022581">
    <property type="protein sequence ID" value="BBX97915.1"/>
    <property type="molecule type" value="Genomic_DNA"/>
</dbReference>
<sequence>MHHRKALLGVEAVEQSIGVRLCIGRVHTHVGPNLPPPADDSARAVTPLDLKPRLVCACGCWSSAAISESPFLRDIFAQARPLVAHSFRAQRAAPIFLRVPTSGARGLAAIAEPRGPLPDSGLVCCEA</sequence>
<protein>
    <submittedName>
        <fullName evidence="1">Uncharacterized protein</fullName>
    </submittedName>
</protein>
<evidence type="ECO:0000313" key="2">
    <source>
        <dbReference type="Proteomes" id="UP000466396"/>
    </source>
</evidence>
<dbReference type="AlphaFoldDB" id="A0A7I7NMP4"/>